<name>F6U7R3_CIOIN</name>
<dbReference type="Ensembl" id="ENSCINT00000014895.3">
    <property type="protein sequence ID" value="ENSCINP00000014895.3"/>
    <property type="gene ID" value="ENSCING00000017039.2"/>
</dbReference>
<keyword evidence="3" id="KW-0238">DNA-binding</keyword>
<gene>
    <name evidence="11" type="primary">LOC100185379</name>
</gene>
<dbReference type="PANTHER" id="PTHR23399:SF2">
    <property type="entry name" value="DEOXYNUCLEOTIDYLTRANSFERASE TERMINAL-INTERACTING PROTEIN 1"/>
    <property type="match status" value="1"/>
</dbReference>
<dbReference type="InterPro" id="IPR041384">
    <property type="entry name" value="DNTTIP1_dimer"/>
</dbReference>
<keyword evidence="12" id="KW-1185">Reference proteome</keyword>
<dbReference type="GO" id="GO:0003677">
    <property type="term" value="F:DNA binding"/>
    <property type="evidence" value="ECO:0000318"/>
    <property type="project" value="GO_Central"/>
</dbReference>
<dbReference type="FunCoup" id="F6U7R3">
    <property type="interactions" value="82"/>
</dbReference>
<dbReference type="InParanoid" id="F6U7R3"/>
<accession>F6U7R3</accession>
<dbReference type="GO" id="GO:0031491">
    <property type="term" value="F:nucleosome binding"/>
    <property type="evidence" value="ECO:0000318"/>
    <property type="project" value="GO_Central"/>
</dbReference>
<feature type="compositionally biased region" description="Low complexity" evidence="8">
    <location>
        <begin position="397"/>
        <end position="407"/>
    </location>
</feature>
<accession>A0A1W2WF08</accession>
<comment type="subunit">
    <text evidence="7">Monomer and homodimer. A minor proportion may form homotrimers. Interacts with ZNF541. Interacts with the terminal deoxynucleotidyltransferase DNTT. Interacts with TRERF1. Identified in a histone deacetylase complex that contains DNTTIP1, HDAC1 and MIDEAS; this complex assembles into a tetramer that contains four copies of each protein chain. Component of a histone deacetylase complex containing DNTTIP1, ZNF541, HDAC1 and HDAC2. Identified in a complex with KCTD19, HDAC1, HDAC2 and ZNF541.</text>
</comment>
<organism evidence="11 12">
    <name type="scientific">Ciona intestinalis</name>
    <name type="common">Transparent sea squirt</name>
    <name type="synonym">Ascidia intestinalis</name>
    <dbReference type="NCBI Taxonomy" id="7719"/>
    <lineage>
        <taxon>Eukaryota</taxon>
        <taxon>Metazoa</taxon>
        <taxon>Chordata</taxon>
        <taxon>Tunicata</taxon>
        <taxon>Ascidiacea</taxon>
        <taxon>Phlebobranchia</taxon>
        <taxon>Cionidae</taxon>
        <taxon>Ciona</taxon>
    </lineage>
</organism>
<sequence length="426" mass="47650">MVDVFIPGAYCSKTFWPPSDKPPTSPIRLVRDGEQEIQQPFTTAHLEQPHTIRYINGHLGASPVSRANVTSSMDLLLKVLQPAINSDVMEMFHKYIEVFREGAENAAENMNLEPFKSVNRVVDVDALVSRACMNALENAKKIFRNKNSKQTKPTMDNWPPNLPPTIPSHVLPGKRRVASPDWTKRLKVGSSEASQRRSLSPIPKKRPRTNTPTAPMRSYGSPHRNTKEAIKRKVENWDPSRLNINAKFVMGTKANRALGLGATRGRIYMKHPDLFKYVGDHEDKKWMVKNNCMAATGGKNTFILLADDVMNLYDTEYKDSPGTMPEELQFFRLPEFVLQKMRSAMMREKKLRTGVKDVGSPVTETPQVASPHRNVRHAAQMAAAAISAALSPPGVSTTITTQCSTRTKISDTDSEDSYEDTGSMNL</sequence>
<dbReference type="GeneTree" id="ENSGT00510000047836"/>
<evidence type="ECO:0000256" key="5">
    <source>
        <dbReference type="ARBA" id="ARBA00030157"/>
    </source>
</evidence>
<feature type="domain" description="DNTTIP1 dimerisation" evidence="9">
    <location>
        <begin position="71"/>
        <end position="146"/>
    </location>
</feature>
<feature type="domain" description="TdIF1 C-terminal" evidence="10">
    <location>
        <begin position="245"/>
        <end position="341"/>
    </location>
</feature>
<reference evidence="11" key="2">
    <citation type="submission" date="2025-08" db="UniProtKB">
        <authorList>
            <consortium name="Ensembl"/>
        </authorList>
    </citation>
    <scope>IDENTIFICATION</scope>
</reference>
<dbReference type="Pfam" id="PF18192">
    <property type="entry name" value="DNTTIP1_dimer"/>
    <property type="match status" value="1"/>
</dbReference>
<keyword evidence="4" id="KW-0539">Nucleus</keyword>
<dbReference type="AlphaFoldDB" id="F6U7R3"/>
<evidence type="ECO:0000256" key="8">
    <source>
        <dbReference type="SAM" id="MobiDB-lite"/>
    </source>
</evidence>
<dbReference type="STRING" id="7719.ENSCINP00000014895"/>
<evidence type="ECO:0000259" key="10">
    <source>
        <dbReference type="Pfam" id="PF21229"/>
    </source>
</evidence>
<reference evidence="12" key="1">
    <citation type="journal article" date="2002" name="Science">
        <title>The draft genome of Ciona intestinalis: insights into chordate and vertebrate origins.</title>
        <authorList>
            <person name="Dehal P."/>
            <person name="Satou Y."/>
            <person name="Campbell R.K."/>
            <person name="Chapman J."/>
            <person name="Degnan B."/>
            <person name="De Tomaso A."/>
            <person name="Davidson B."/>
            <person name="Di Gregorio A."/>
            <person name="Gelpke M."/>
            <person name="Goodstein D.M."/>
            <person name="Harafuji N."/>
            <person name="Hastings K.E."/>
            <person name="Ho I."/>
            <person name="Hotta K."/>
            <person name="Huang W."/>
            <person name="Kawashima T."/>
            <person name="Lemaire P."/>
            <person name="Martinez D."/>
            <person name="Meinertzhagen I.A."/>
            <person name="Necula S."/>
            <person name="Nonaka M."/>
            <person name="Putnam N."/>
            <person name="Rash S."/>
            <person name="Saiga H."/>
            <person name="Satake M."/>
            <person name="Terry A."/>
            <person name="Yamada L."/>
            <person name="Wang H.G."/>
            <person name="Awazu S."/>
            <person name="Azumi K."/>
            <person name="Boore J."/>
            <person name="Branno M."/>
            <person name="Chin-Bow S."/>
            <person name="DeSantis R."/>
            <person name="Doyle S."/>
            <person name="Francino P."/>
            <person name="Keys D.N."/>
            <person name="Haga S."/>
            <person name="Hayashi H."/>
            <person name="Hino K."/>
            <person name="Imai K.S."/>
            <person name="Inaba K."/>
            <person name="Kano S."/>
            <person name="Kobayashi K."/>
            <person name="Kobayashi M."/>
            <person name="Lee B.I."/>
            <person name="Makabe K.W."/>
            <person name="Manohar C."/>
            <person name="Matassi G."/>
            <person name="Medina M."/>
            <person name="Mochizuki Y."/>
            <person name="Mount S."/>
            <person name="Morishita T."/>
            <person name="Miura S."/>
            <person name="Nakayama A."/>
            <person name="Nishizaka S."/>
            <person name="Nomoto H."/>
            <person name="Ohta F."/>
            <person name="Oishi K."/>
            <person name="Rigoutsos I."/>
            <person name="Sano M."/>
            <person name="Sasaki A."/>
            <person name="Sasakura Y."/>
            <person name="Shoguchi E."/>
            <person name="Shin-i T."/>
            <person name="Spagnuolo A."/>
            <person name="Stainier D."/>
            <person name="Suzuki M.M."/>
            <person name="Tassy O."/>
            <person name="Takatori N."/>
            <person name="Tokuoka M."/>
            <person name="Yagi K."/>
            <person name="Yoshizaki F."/>
            <person name="Wada S."/>
            <person name="Zhang C."/>
            <person name="Hyatt P.D."/>
            <person name="Larimer F."/>
            <person name="Detter C."/>
            <person name="Doggett N."/>
            <person name="Glavina T."/>
            <person name="Hawkins T."/>
            <person name="Richardson P."/>
            <person name="Lucas S."/>
            <person name="Kohara Y."/>
            <person name="Levine M."/>
            <person name="Satoh N."/>
            <person name="Rokhsar D.S."/>
        </authorList>
    </citation>
    <scope>NUCLEOTIDE SEQUENCE [LARGE SCALE GENOMIC DNA]</scope>
</reference>
<dbReference type="GO" id="GO:0005634">
    <property type="term" value="C:nucleus"/>
    <property type="evidence" value="ECO:0000318"/>
    <property type="project" value="GO_Central"/>
</dbReference>
<proteinExistence type="predicted"/>
<dbReference type="InterPro" id="IPR026064">
    <property type="entry name" value="TdIF1"/>
</dbReference>
<feature type="region of interest" description="Disordered" evidence="8">
    <location>
        <begin position="352"/>
        <end position="373"/>
    </location>
</feature>
<dbReference type="Pfam" id="PF21229">
    <property type="entry name" value="TdIF1_2nd"/>
    <property type="match status" value="1"/>
</dbReference>
<comment type="subcellular location">
    <subcellularLocation>
        <location evidence="1">Nucleus</location>
    </subcellularLocation>
</comment>
<feature type="region of interest" description="Disordered" evidence="8">
    <location>
        <begin position="394"/>
        <end position="426"/>
    </location>
</feature>
<dbReference type="InterPro" id="IPR049121">
    <property type="entry name" value="TdIF1_C"/>
</dbReference>
<dbReference type="PANTHER" id="PTHR23399">
    <property type="entry name" value="DEOXYNUCLEOTIDYLTRANSFERASE TERMINAL-INTERACTING PROTEIN 1"/>
    <property type="match status" value="1"/>
</dbReference>
<dbReference type="Proteomes" id="UP000008144">
    <property type="component" value="Unassembled WGS sequence"/>
</dbReference>
<evidence type="ECO:0000259" key="9">
    <source>
        <dbReference type="Pfam" id="PF18192"/>
    </source>
</evidence>
<dbReference type="OrthoDB" id="5860246at2759"/>
<evidence type="ECO:0000256" key="7">
    <source>
        <dbReference type="ARBA" id="ARBA00047129"/>
    </source>
</evidence>
<dbReference type="GeneID" id="100185379"/>
<evidence type="ECO:0000313" key="12">
    <source>
        <dbReference type="Proteomes" id="UP000008144"/>
    </source>
</evidence>
<reference evidence="11" key="3">
    <citation type="submission" date="2025-09" db="UniProtKB">
        <authorList>
            <consortium name="Ensembl"/>
        </authorList>
    </citation>
    <scope>IDENTIFICATION</scope>
</reference>
<evidence type="ECO:0000256" key="1">
    <source>
        <dbReference type="ARBA" id="ARBA00004123"/>
    </source>
</evidence>
<dbReference type="HOGENOM" id="CLU_581832_0_0_1"/>
<feature type="region of interest" description="Disordered" evidence="8">
    <location>
        <begin position="145"/>
        <end position="226"/>
    </location>
</feature>
<evidence type="ECO:0000256" key="6">
    <source>
        <dbReference type="ARBA" id="ARBA00045675"/>
    </source>
</evidence>
<evidence type="ECO:0000256" key="3">
    <source>
        <dbReference type="ARBA" id="ARBA00023125"/>
    </source>
</evidence>
<evidence type="ECO:0000256" key="4">
    <source>
        <dbReference type="ARBA" id="ARBA00023242"/>
    </source>
</evidence>
<evidence type="ECO:0000313" key="11">
    <source>
        <dbReference type="Ensembl" id="ENSCINP00000014895.3"/>
    </source>
</evidence>
<dbReference type="KEGG" id="cin:100185379"/>
<protein>
    <recommendedName>
        <fullName evidence="2">Deoxynucleotidyltransferase terminal-interacting protein 1</fullName>
    </recommendedName>
    <alternativeName>
        <fullName evidence="5">Terminal deoxynucleotidyltransferase-interacting factor 1</fullName>
    </alternativeName>
</protein>
<comment type="function">
    <text evidence="6">Increases DNTT terminal deoxynucleotidyltransferase activity (in vitro). Also acts as a transcriptional regulator, binding to the consensus sequence 5'-GNTGCATG-3' following an AT-tract. Associates with RAB20 promoter and positively regulates its transcription. Binds DNA and nucleosomes; may recruit HDAC1 complexes to nucleosomes or naked DNA.</text>
</comment>
<evidence type="ECO:0000256" key="2">
    <source>
        <dbReference type="ARBA" id="ARBA00017439"/>
    </source>
</evidence>